<proteinExistence type="predicted"/>
<evidence type="ECO:0000313" key="2">
    <source>
        <dbReference type="Proteomes" id="UP000288388"/>
    </source>
</evidence>
<organism evidence="1 2">
    <name type="scientific">Enterococcus avium</name>
    <name type="common">Streptococcus avium</name>
    <dbReference type="NCBI Taxonomy" id="33945"/>
    <lineage>
        <taxon>Bacteria</taxon>
        <taxon>Bacillati</taxon>
        <taxon>Bacillota</taxon>
        <taxon>Bacilli</taxon>
        <taxon>Lactobacillales</taxon>
        <taxon>Enterococcaceae</taxon>
        <taxon>Enterococcus</taxon>
    </lineage>
</organism>
<dbReference type="Proteomes" id="UP000288388">
    <property type="component" value="Unassembled WGS sequence"/>
</dbReference>
<dbReference type="InterPro" id="IPR011990">
    <property type="entry name" value="TPR-like_helical_dom_sf"/>
</dbReference>
<dbReference type="Gene3D" id="1.25.40.10">
    <property type="entry name" value="Tetratricopeptide repeat domain"/>
    <property type="match status" value="1"/>
</dbReference>
<dbReference type="EMBL" id="RYZS01000001">
    <property type="protein sequence ID" value="RVU96350.1"/>
    <property type="molecule type" value="Genomic_DNA"/>
</dbReference>
<dbReference type="AlphaFoldDB" id="A0A437US66"/>
<comment type="caution">
    <text evidence="1">The sequence shown here is derived from an EMBL/GenBank/DDBJ whole genome shotgun (WGS) entry which is preliminary data.</text>
</comment>
<dbReference type="RefSeq" id="WP_127979625.1">
    <property type="nucleotide sequence ID" value="NZ_JARPWR010000022.1"/>
</dbReference>
<sequence>MNVNGDIIRQKREKAGIAREDFKTICSPADLELIEDKNIGILEVILDLCMKLDVPYHHAFPDTVLLTETSLLDIVRCLHLRQEFSSVLFLLNTYGKKISYQNARIVGHLLYFRAYANLFGKRDTKKAVHYFQRAYTFFRDEKRYELLVLKGLATCYQVNEEKKRARIYFERAEQMEEKMNTKLKLGPSYYQAACFYADRGNQKKANALCDEGIQTLLEVNVTTGLEELFFEKAIIQGNISDKIELLKQADYYAKLNQNYDLTEVIHEKLNKI</sequence>
<evidence type="ECO:0000313" key="1">
    <source>
        <dbReference type="EMBL" id="RVU96350.1"/>
    </source>
</evidence>
<gene>
    <name evidence="1" type="ORF">EK398_16730</name>
</gene>
<reference evidence="1 2" key="1">
    <citation type="submission" date="2018-12" db="EMBL/GenBank/DDBJ databases">
        <title>A novel vanA-carrying plasmid in a clinical isolate of Enterococcus avium.</title>
        <authorList>
            <person name="Bernasconi O.J."/>
            <person name="Luzzaro F."/>
            <person name="Endimiani A."/>
        </authorList>
    </citation>
    <scope>NUCLEOTIDE SEQUENCE [LARGE SCALE GENOMIC DNA]</scope>
    <source>
        <strain evidence="1 2">LC0559/18</strain>
    </source>
</reference>
<accession>A0A437US66</accession>
<dbReference type="SUPFAM" id="SSF48452">
    <property type="entry name" value="TPR-like"/>
    <property type="match status" value="1"/>
</dbReference>
<name>A0A437US66_ENTAV</name>
<protein>
    <submittedName>
        <fullName evidence="1">Uncharacterized protein</fullName>
    </submittedName>
</protein>